<dbReference type="SUPFAM" id="SSF52096">
    <property type="entry name" value="ClpP/crotonase"/>
    <property type="match status" value="1"/>
</dbReference>
<dbReference type="InterPro" id="IPR014748">
    <property type="entry name" value="Enoyl-CoA_hydra_C"/>
</dbReference>
<name>A0A975GB22_9THEO</name>
<evidence type="ECO:0000256" key="1">
    <source>
        <dbReference type="ARBA" id="ARBA00005254"/>
    </source>
</evidence>
<evidence type="ECO:0000256" key="3">
    <source>
        <dbReference type="ARBA" id="ARBA00022946"/>
    </source>
</evidence>
<comment type="similarity">
    <text evidence="1">Belongs to the enoyl-CoA hydratase/isomerase family.</text>
</comment>
<sequence>MSFKYILYDEEEKIGFISLNRPEKRNALSRGLLEELTELLLKIGQEKKIKVVVLKGIGKIFSAGHDLKEIADGSPQDVLQMFQACFLTMRAIREIPQPVIVQVHGIATAAGCQLVAAADLAVAAEDARFATPGVKIGLFCTTPAVFLSRNIGRKKAMEMLLTGDFMSAQEALIHGLVNKVVPSSELEAVTSELAGKIACNSLSTMAIGKKAFYQQINMEDFQALNYATEVISLSSTTKDAQEGIRAFLEKREPKWSDN</sequence>
<comment type="function">
    <text evidence="5">May play a role in fatty acid biosynthesis and insulin sensitivity.</text>
</comment>
<proteinExistence type="inferred from homology"/>
<dbReference type="PANTHER" id="PTHR43602">
    <property type="match status" value="1"/>
</dbReference>
<dbReference type="KEGG" id="aaut:ACETAC_02100"/>
<dbReference type="InterPro" id="IPR029045">
    <property type="entry name" value="ClpP/crotonase-like_dom_sf"/>
</dbReference>
<keyword evidence="4" id="KW-0443">Lipid metabolism</keyword>
<dbReference type="Gene3D" id="1.10.12.10">
    <property type="entry name" value="Lyase 2-enoyl-coa Hydratase, Chain A, domain 2"/>
    <property type="match status" value="1"/>
</dbReference>
<keyword evidence="8" id="KW-1185">Reference proteome</keyword>
<organism evidence="7 8">
    <name type="scientific">Aceticella autotrophica</name>
    <dbReference type="NCBI Taxonomy" id="2755338"/>
    <lineage>
        <taxon>Bacteria</taxon>
        <taxon>Bacillati</taxon>
        <taxon>Bacillota</taxon>
        <taxon>Clostridia</taxon>
        <taxon>Thermoanaerobacterales</taxon>
        <taxon>Thermoanaerobacteraceae</taxon>
        <taxon>Aceticella</taxon>
    </lineage>
</organism>
<dbReference type="PANTHER" id="PTHR43602:SF1">
    <property type="entry name" value="ENOYL-COA HYDRATASE DOMAIN-CONTAINING PROTEIN 3, MITOCHONDRIAL"/>
    <property type="match status" value="1"/>
</dbReference>
<dbReference type="RefSeq" id="WP_284680426.1">
    <property type="nucleotide sequence ID" value="NZ_CP060096.1"/>
</dbReference>
<keyword evidence="7" id="KW-0456">Lyase</keyword>
<dbReference type="InterPro" id="IPR052377">
    <property type="entry name" value="Mitochondrial_ECH-domain"/>
</dbReference>
<evidence type="ECO:0000256" key="5">
    <source>
        <dbReference type="ARBA" id="ARBA00037410"/>
    </source>
</evidence>
<dbReference type="Pfam" id="PF00378">
    <property type="entry name" value="ECH_1"/>
    <property type="match status" value="1"/>
</dbReference>
<dbReference type="CDD" id="cd06558">
    <property type="entry name" value="crotonase-like"/>
    <property type="match status" value="1"/>
</dbReference>
<keyword evidence="3" id="KW-0809">Transit peptide</keyword>
<dbReference type="EMBL" id="CP060096">
    <property type="protein sequence ID" value="QSZ27717.1"/>
    <property type="molecule type" value="Genomic_DNA"/>
</dbReference>
<reference evidence="7" key="1">
    <citation type="submission" date="2020-08" db="EMBL/GenBank/DDBJ databases">
        <title>Genomic insights into the carbon and energy metabolism of the first obligate autotrophic acetogenic bacterium Aceticella autotrophica gen. nov., sp. nov.</title>
        <authorList>
            <person name="Toshchakov S.V."/>
            <person name="Elcheninov A.G."/>
            <person name="Kublanov I.V."/>
            <person name="Frolov E.N."/>
            <person name="Lebedinsky A.V."/>
        </authorList>
    </citation>
    <scope>NUCLEOTIDE SEQUENCE</scope>
    <source>
        <strain evidence="7">3443-3Ac</strain>
    </source>
</reference>
<dbReference type="Proteomes" id="UP000671913">
    <property type="component" value="Chromosome"/>
</dbReference>
<gene>
    <name evidence="7" type="ORF">ACETAC_02100</name>
</gene>
<evidence type="ECO:0000313" key="7">
    <source>
        <dbReference type="EMBL" id="QSZ27717.1"/>
    </source>
</evidence>
<dbReference type="AlphaFoldDB" id="A0A975GB22"/>
<evidence type="ECO:0000313" key="8">
    <source>
        <dbReference type="Proteomes" id="UP000671913"/>
    </source>
</evidence>
<dbReference type="InterPro" id="IPR001753">
    <property type="entry name" value="Enoyl-CoA_hydra/iso"/>
</dbReference>
<evidence type="ECO:0000256" key="2">
    <source>
        <dbReference type="ARBA" id="ARBA00022832"/>
    </source>
</evidence>
<protein>
    <recommendedName>
        <fullName evidence="6">Enoyl-CoA hydratase domain-containing protein 3, mitochondrial</fullName>
    </recommendedName>
</protein>
<keyword evidence="2" id="KW-0276">Fatty acid metabolism</keyword>
<dbReference type="Gene3D" id="3.90.226.10">
    <property type="entry name" value="2-enoyl-CoA Hydratase, Chain A, domain 1"/>
    <property type="match status" value="1"/>
</dbReference>
<dbReference type="NCBIfam" id="NF006008">
    <property type="entry name" value="PRK08139.1"/>
    <property type="match status" value="1"/>
</dbReference>
<accession>A0A975GB22</accession>
<dbReference type="GO" id="GO:0016836">
    <property type="term" value="F:hydro-lyase activity"/>
    <property type="evidence" value="ECO:0007669"/>
    <property type="project" value="TreeGrafter"/>
</dbReference>
<evidence type="ECO:0000256" key="6">
    <source>
        <dbReference type="ARBA" id="ARBA00040545"/>
    </source>
</evidence>
<dbReference type="GO" id="GO:0006631">
    <property type="term" value="P:fatty acid metabolic process"/>
    <property type="evidence" value="ECO:0007669"/>
    <property type="project" value="UniProtKB-KW"/>
</dbReference>
<evidence type="ECO:0000256" key="4">
    <source>
        <dbReference type="ARBA" id="ARBA00023098"/>
    </source>
</evidence>